<evidence type="ECO:0000313" key="3">
    <source>
        <dbReference type="EMBL" id="OTP74570.1"/>
    </source>
</evidence>
<evidence type="ECO:0000256" key="1">
    <source>
        <dbReference type="ARBA" id="ARBA00022801"/>
    </source>
</evidence>
<dbReference type="Proteomes" id="UP000195221">
    <property type="component" value="Unassembled WGS sequence"/>
</dbReference>
<dbReference type="Gene3D" id="3.40.50.1820">
    <property type="entry name" value="alpha/beta hydrolase"/>
    <property type="match status" value="1"/>
</dbReference>
<organism evidence="3 4">
    <name type="scientific">Caballeronia sordidicola</name>
    <name type="common">Burkholderia sordidicola</name>
    <dbReference type="NCBI Taxonomy" id="196367"/>
    <lineage>
        <taxon>Bacteria</taxon>
        <taxon>Pseudomonadati</taxon>
        <taxon>Pseudomonadota</taxon>
        <taxon>Betaproteobacteria</taxon>
        <taxon>Burkholderiales</taxon>
        <taxon>Burkholderiaceae</taxon>
        <taxon>Caballeronia</taxon>
    </lineage>
</organism>
<keyword evidence="1" id="KW-0378">Hydrolase</keyword>
<dbReference type="GO" id="GO:0016787">
    <property type="term" value="F:hydrolase activity"/>
    <property type="evidence" value="ECO:0007669"/>
    <property type="project" value="UniProtKB-KW"/>
</dbReference>
<dbReference type="Pfam" id="PF20434">
    <property type="entry name" value="BD-FAE"/>
    <property type="match status" value="1"/>
</dbReference>
<dbReference type="InterPro" id="IPR049492">
    <property type="entry name" value="BD-FAE-like_dom"/>
</dbReference>
<dbReference type="PANTHER" id="PTHR48081">
    <property type="entry name" value="AB HYDROLASE SUPERFAMILY PROTEIN C4A8.06C"/>
    <property type="match status" value="1"/>
</dbReference>
<feature type="domain" description="BD-FAE-like" evidence="2">
    <location>
        <begin position="26"/>
        <end position="220"/>
    </location>
</feature>
<protein>
    <submittedName>
        <fullName evidence="3">Putative lipase/esterase</fullName>
    </submittedName>
</protein>
<gene>
    <name evidence="3" type="ORF">PAMC26577_14835</name>
</gene>
<name>A0A242MTB3_CABSO</name>
<proteinExistence type="predicted"/>
<evidence type="ECO:0000259" key="2">
    <source>
        <dbReference type="Pfam" id="PF20434"/>
    </source>
</evidence>
<dbReference type="InterPro" id="IPR029058">
    <property type="entry name" value="AB_hydrolase_fold"/>
</dbReference>
<dbReference type="SUPFAM" id="SSF53474">
    <property type="entry name" value="alpha/beta-Hydrolases"/>
    <property type="match status" value="1"/>
</dbReference>
<dbReference type="InterPro" id="IPR050300">
    <property type="entry name" value="GDXG_lipolytic_enzyme"/>
</dbReference>
<dbReference type="EMBL" id="NBTZ01000060">
    <property type="protein sequence ID" value="OTP74570.1"/>
    <property type="molecule type" value="Genomic_DNA"/>
</dbReference>
<sequence length="267" mass="28201">MHGRAADEHIPYGPAPSQFVELFRARGSGPFPVVVLLHGGCWAHQYGGLRQIAPLASALAEKGWMVWNIEYRGIDEAGGGFPGTYLDVAQGLQKLSDEAARLNIDLSRMVVVGHSAGAQLALWAAARNRIAPDSPLHSANPLYLPTVIGLGVLPDLGDADGIKRACGANAAVLTGKPQPGRTDVFADTSPQSMLPIGSTMILINGELDTVAPPALATHFANEARRAGDDIRHLVVPDASHYDEVSIDSPDWPVLLKTIESATKAGVD</sequence>
<comment type="caution">
    <text evidence="3">The sequence shown here is derived from an EMBL/GenBank/DDBJ whole genome shotgun (WGS) entry which is preliminary data.</text>
</comment>
<reference evidence="3 4" key="1">
    <citation type="submission" date="2017-03" db="EMBL/GenBank/DDBJ databases">
        <title>Genome analysis of strain PAMC 26577.</title>
        <authorList>
            <person name="Oh H.-M."/>
            <person name="Yang J.-A."/>
        </authorList>
    </citation>
    <scope>NUCLEOTIDE SEQUENCE [LARGE SCALE GENOMIC DNA]</scope>
    <source>
        <strain evidence="3 4">PAMC 26577</strain>
    </source>
</reference>
<accession>A0A242MTB3</accession>
<dbReference type="AlphaFoldDB" id="A0A242MTB3"/>
<dbReference type="RefSeq" id="WP_062171023.1">
    <property type="nucleotide sequence ID" value="NZ_MSRG01000055.1"/>
</dbReference>
<evidence type="ECO:0000313" key="4">
    <source>
        <dbReference type="Proteomes" id="UP000195221"/>
    </source>
</evidence>